<protein>
    <submittedName>
        <fullName evidence="4">Nucleotide exchange factor GrpE</fullName>
    </submittedName>
</protein>
<evidence type="ECO:0000313" key="5">
    <source>
        <dbReference type="Proteomes" id="UP001431776"/>
    </source>
</evidence>
<organism evidence="4 5">
    <name type="scientific">Anaerobaca lacustris</name>
    <dbReference type="NCBI Taxonomy" id="3044600"/>
    <lineage>
        <taxon>Bacteria</taxon>
        <taxon>Pseudomonadati</taxon>
        <taxon>Planctomycetota</taxon>
        <taxon>Phycisphaerae</taxon>
        <taxon>Sedimentisphaerales</taxon>
        <taxon>Anaerobacaceae</taxon>
        <taxon>Anaerobaca</taxon>
    </lineage>
</organism>
<evidence type="ECO:0000256" key="3">
    <source>
        <dbReference type="SAM" id="SignalP"/>
    </source>
</evidence>
<evidence type="ECO:0000313" key="4">
    <source>
        <dbReference type="EMBL" id="MDI6450560.1"/>
    </source>
</evidence>
<evidence type="ECO:0000256" key="2">
    <source>
        <dbReference type="SAM" id="Phobius"/>
    </source>
</evidence>
<keyword evidence="2" id="KW-0812">Transmembrane</keyword>
<comment type="caution">
    <text evidence="4">The sequence shown here is derived from an EMBL/GenBank/DDBJ whole genome shotgun (WGS) entry which is preliminary data.</text>
</comment>
<dbReference type="GO" id="GO:0000774">
    <property type="term" value="F:adenyl-nucleotide exchange factor activity"/>
    <property type="evidence" value="ECO:0007669"/>
    <property type="project" value="InterPro"/>
</dbReference>
<keyword evidence="3" id="KW-0732">Signal</keyword>
<accession>A0AAW6U147</accession>
<keyword evidence="2" id="KW-0472">Membrane</keyword>
<feature type="compositionally biased region" description="Acidic residues" evidence="1">
    <location>
        <begin position="190"/>
        <end position="211"/>
    </location>
</feature>
<feature type="chain" id="PRO_5043734098" evidence="3">
    <location>
        <begin position="22"/>
        <end position="514"/>
    </location>
</feature>
<dbReference type="Proteomes" id="UP001431776">
    <property type="component" value="Unassembled WGS sequence"/>
</dbReference>
<feature type="region of interest" description="Disordered" evidence="1">
    <location>
        <begin position="171"/>
        <end position="254"/>
    </location>
</feature>
<proteinExistence type="predicted"/>
<keyword evidence="2" id="KW-1133">Transmembrane helix</keyword>
<dbReference type="GO" id="GO:0051087">
    <property type="term" value="F:protein-folding chaperone binding"/>
    <property type="evidence" value="ECO:0007669"/>
    <property type="project" value="InterPro"/>
</dbReference>
<reference evidence="4" key="1">
    <citation type="submission" date="2023-05" db="EMBL/GenBank/DDBJ databases">
        <title>Anaerotaeda fermentans gen. nov., sp. nov., a novel anaerobic planctomycete of the new family within the order Sedimentisphaerales isolated from Taman Peninsula, Russia.</title>
        <authorList>
            <person name="Khomyakova M.A."/>
            <person name="Merkel A.Y."/>
            <person name="Slobodkin A.I."/>
        </authorList>
    </citation>
    <scope>NUCLEOTIDE SEQUENCE</scope>
    <source>
        <strain evidence="4">M17dextr</strain>
    </source>
</reference>
<feature type="signal peptide" evidence="3">
    <location>
        <begin position="1"/>
        <end position="21"/>
    </location>
</feature>
<keyword evidence="5" id="KW-1185">Reference proteome</keyword>
<sequence length="514" mass="57786">MLKKCAILGLALLLIGGLSQAWLRKQADAEREETSATATGDTLQSADYLQKYGQWYRLTAEQQNRLVLELDEDRKNKTPEELMAEQRARLRADLPRLAAGEMNPGDIADYLYGRNWEDDVLQYRQRREQEQIAQTTSVVCLSIGGALFGICLTIWVLWSVVRAFKALAKRRTDRSGSIDSDPTELTDILHEDDIDENDDPEESLEDSDAALDEPGPALSPTWCEPNPSDRDQGERFLVPRRHRDLPPGRPTLAIEPRPQEDAAVAVLMSDEPSGEQEWSPLMEWTTPTDEEDPAETTPQKQRFTPRPRVAVLGATEIVSAPPPAAAAVTESPLTEQAEDLQRQIAEFKQMAQSVQQASREQSEPLGNTLKELAQQVSAIREYAACQQNRVEKLQDGYDWSIIRTFCLRVIRCIDNLENRIDKLGEDDEGALQLEEVRDELLFALESSGVEQYRPDVGSDYRGQEKFAEAVKEKESAPQPSQVGAIAKVVRPGYRYITDEDSYKVVRTAQVKLFG</sequence>
<dbReference type="InterPro" id="IPR000740">
    <property type="entry name" value="GrpE"/>
</dbReference>
<dbReference type="EMBL" id="JASCXX010000022">
    <property type="protein sequence ID" value="MDI6450560.1"/>
    <property type="molecule type" value="Genomic_DNA"/>
</dbReference>
<evidence type="ECO:0000256" key="1">
    <source>
        <dbReference type="SAM" id="MobiDB-lite"/>
    </source>
</evidence>
<dbReference type="GO" id="GO:0042803">
    <property type="term" value="F:protein homodimerization activity"/>
    <property type="evidence" value="ECO:0007669"/>
    <property type="project" value="InterPro"/>
</dbReference>
<name>A0AAW6U147_9BACT</name>
<dbReference type="Pfam" id="PF01025">
    <property type="entry name" value="GrpE"/>
    <property type="match status" value="1"/>
</dbReference>
<feature type="transmembrane region" description="Helical" evidence="2">
    <location>
        <begin position="141"/>
        <end position="161"/>
    </location>
</feature>
<dbReference type="GO" id="GO:0006457">
    <property type="term" value="P:protein folding"/>
    <property type="evidence" value="ECO:0007669"/>
    <property type="project" value="InterPro"/>
</dbReference>
<gene>
    <name evidence="4" type="primary">grpE</name>
    <name evidence="4" type="ORF">QJ522_16000</name>
</gene>
<dbReference type="AlphaFoldDB" id="A0AAW6U147"/>
<dbReference type="RefSeq" id="WP_349245971.1">
    <property type="nucleotide sequence ID" value="NZ_JASCXX010000022.1"/>
</dbReference>